<dbReference type="InterPro" id="IPR006015">
    <property type="entry name" value="Universal_stress_UspA"/>
</dbReference>
<evidence type="ECO:0000313" key="3">
    <source>
        <dbReference type="EMBL" id="GGG28939.1"/>
    </source>
</evidence>
<comment type="caution">
    <text evidence="3">The sequence shown here is derived from an EMBL/GenBank/DDBJ whole genome shotgun (WGS) entry which is preliminary data.</text>
</comment>
<evidence type="ECO:0000256" key="1">
    <source>
        <dbReference type="ARBA" id="ARBA00008791"/>
    </source>
</evidence>
<gene>
    <name evidence="3" type="ORF">GCM10010964_16070</name>
</gene>
<comment type="similarity">
    <text evidence="1">Belongs to the universal stress protein A family.</text>
</comment>
<reference evidence="3 4" key="1">
    <citation type="journal article" date="2014" name="Int. J. Syst. Evol. Microbiol.">
        <title>Complete genome sequence of Corynebacterium casei LMG S-19264T (=DSM 44701T), isolated from a smear-ripened cheese.</title>
        <authorList>
            <consortium name="US DOE Joint Genome Institute (JGI-PGF)"/>
            <person name="Walter F."/>
            <person name="Albersmeier A."/>
            <person name="Kalinowski J."/>
            <person name="Ruckert C."/>
        </authorList>
    </citation>
    <scope>NUCLEOTIDE SEQUENCE [LARGE SCALE GENOMIC DNA]</scope>
    <source>
        <strain evidence="3 4">CGMCC 1.16330</strain>
    </source>
</reference>
<sequence length="282" mass="30179">MQLKDILVHLDASERSDVRLRLAVDLARRHEAHLTGLYVVDLVLPVGFGGSFGDGGAGIGPILDRLREEALAGAATAEARFRDTMRREGISGEWRAAEGITAELVALHGRYADLVVVGQEDPEGEQPAAGVIIERVLFSSGRPVLIVPFAGRFETLGRRVLIGWNASRESTRAVHDALPLLARAEAATVFSVNPRRGPDGHGEVPGADIALHLARHGIKVEAAQTVSGEVGEGDVLLNQAADMAADLLVMGAYGHSRMREFVMGGVTRTILQRMTVPVLMSH</sequence>
<organism evidence="3 4">
    <name type="scientific">Caldovatus sediminis</name>
    <dbReference type="NCBI Taxonomy" id="2041189"/>
    <lineage>
        <taxon>Bacteria</taxon>
        <taxon>Pseudomonadati</taxon>
        <taxon>Pseudomonadota</taxon>
        <taxon>Alphaproteobacteria</taxon>
        <taxon>Acetobacterales</taxon>
        <taxon>Roseomonadaceae</taxon>
        <taxon>Caldovatus</taxon>
    </lineage>
</organism>
<dbReference type="CDD" id="cd00293">
    <property type="entry name" value="USP-like"/>
    <property type="match status" value="1"/>
</dbReference>
<feature type="domain" description="UspA" evidence="2">
    <location>
        <begin position="158"/>
        <end position="280"/>
    </location>
</feature>
<proteinExistence type="inferred from homology"/>
<keyword evidence="4" id="KW-1185">Reference proteome</keyword>
<dbReference type="PANTHER" id="PTHR46268">
    <property type="entry name" value="STRESS RESPONSE PROTEIN NHAX"/>
    <property type="match status" value="1"/>
</dbReference>
<dbReference type="AlphaFoldDB" id="A0A8J3EBT4"/>
<dbReference type="InterPro" id="IPR006016">
    <property type="entry name" value="UspA"/>
</dbReference>
<evidence type="ECO:0000313" key="4">
    <source>
        <dbReference type="Proteomes" id="UP000597507"/>
    </source>
</evidence>
<evidence type="ECO:0000259" key="2">
    <source>
        <dbReference type="Pfam" id="PF00582"/>
    </source>
</evidence>
<dbReference type="PANTHER" id="PTHR46268:SF15">
    <property type="entry name" value="UNIVERSAL STRESS PROTEIN HP_0031"/>
    <property type="match status" value="1"/>
</dbReference>
<dbReference type="RefSeq" id="WP_188899506.1">
    <property type="nucleotide sequence ID" value="NZ_BMKS01000004.1"/>
</dbReference>
<dbReference type="Pfam" id="PF00582">
    <property type="entry name" value="Usp"/>
    <property type="match status" value="2"/>
</dbReference>
<protein>
    <submittedName>
        <fullName evidence="3">Universal stress protein A</fullName>
    </submittedName>
</protein>
<accession>A0A8J3EBT4</accession>
<dbReference type="SUPFAM" id="SSF52402">
    <property type="entry name" value="Adenine nucleotide alpha hydrolases-like"/>
    <property type="match status" value="2"/>
</dbReference>
<feature type="domain" description="UspA" evidence="2">
    <location>
        <begin position="4"/>
        <end position="148"/>
    </location>
</feature>
<dbReference type="PRINTS" id="PR01438">
    <property type="entry name" value="UNVRSLSTRESS"/>
</dbReference>
<dbReference type="Proteomes" id="UP000597507">
    <property type="component" value="Unassembled WGS sequence"/>
</dbReference>
<name>A0A8J3EBT4_9PROT</name>
<dbReference type="Gene3D" id="3.40.50.12370">
    <property type="match status" value="1"/>
</dbReference>
<dbReference type="EMBL" id="BMKS01000004">
    <property type="protein sequence ID" value="GGG28939.1"/>
    <property type="molecule type" value="Genomic_DNA"/>
</dbReference>